<evidence type="ECO:0000256" key="2">
    <source>
        <dbReference type="ARBA" id="ARBA00009481"/>
    </source>
</evidence>
<proteinExistence type="inferred from homology"/>
<dbReference type="GO" id="GO:0016020">
    <property type="term" value="C:membrane"/>
    <property type="evidence" value="ECO:0007669"/>
    <property type="project" value="GOC"/>
</dbReference>
<dbReference type="GO" id="GO:0033164">
    <property type="term" value="F:initiation-specific glycolipid 1,6-alpha-mannosyltransferase activity"/>
    <property type="evidence" value="ECO:0007669"/>
    <property type="project" value="UniProtKB-ARBA"/>
</dbReference>
<evidence type="ECO:0000256" key="4">
    <source>
        <dbReference type="ARBA" id="ARBA00022676"/>
    </source>
</evidence>
<dbReference type="Gene3D" id="3.40.50.2000">
    <property type="entry name" value="Glycogen Phosphorylase B"/>
    <property type="match status" value="2"/>
</dbReference>
<evidence type="ECO:0000256" key="12">
    <source>
        <dbReference type="ARBA" id="ARBA00076875"/>
    </source>
</evidence>
<evidence type="ECO:0000256" key="10">
    <source>
        <dbReference type="ARBA" id="ARBA00066957"/>
    </source>
</evidence>
<dbReference type="Proteomes" id="UP000462055">
    <property type="component" value="Unassembled WGS sequence"/>
</dbReference>
<keyword evidence="4" id="KW-0328">Glycosyltransferase</keyword>
<organism evidence="17 18">
    <name type="scientific">Actinomadura physcomitrii</name>
    <dbReference type="NCBI Taxonomy" id="2650748"/>
    <lineage>
        <taxon>Bacteria</taxon>
        <taxon>Bacillati</taxon>
        <taxon>Actinomycetota</taxon>
        <taxon>Actinomycetes</taxon>
        <taxon>Streptosporangiales</taxon>
        <taxon>Thermomonosporaceae</taxon>
        <taxon>Actinomadura</taxon>
    </lineage>
</organism>
<comment type="catalytic activity">
    <reaction evidence="8">
        <text>a 1,2-diacyl-sn-glycero-3-phospho-[alpha-D-mannopyranosyl-(1&lt;-&gt;6)-D-myo-inositol] + GDP-alpha-D-mannose = a 2,6-O-bis(alpha-D-mannopyranosyl)-1-phosphatidyl-1D-myo-inositol + GDP + H(+)</text>
        <dbReference type="Rhea" id="RHEA:52440"/>
        <dbReference type="ChEBI" id="CHEBI:15378"/>
        <dbReference type="ChEBI" id="CHEBI:57527"/>
        <dbReference type="ChEBI" id="CHEBI:58189"/>
        <dbReference type="ChEBI" id="CHEBI:87673"/>
        <dbReference type="ChEBI" id="CHEBI:136624"/>
        <dbReference type="EC" id="2.4.1.346"/>
    </reaction>
</comment>
<protein>
    <recommendedName>
        <fullName evidence="10">phosphatidyl-myo-inositol dimannoside synthase</fullName>
        <ecNumber evidence="10">2.4.1.346</ecNumber>
    </recommendedName>
    <alternativeName>
        <fullName evidence="11">Alpha-D-mannose-alpha-(1-6)-phosphatidylmyo-inositol-mannosyltransferase</fullName>
    </alternativeName>
    <alternativeName>
        <fullName evidence="14">Alpha-mannosyltransferase</fullName>
    </alternativeName>
    <alternativeName>
        <fullName evidence="13">Guanosine diphosphomannose-phosphatidyl-inositol alpha-mannosyltransferase</fullName>
    </alternativeName>
    <alternativeName>
        <fullName evidence="12">Phosphatidylinositol alpha-mannosyltransferase</fullName>
    </alternativeName>
</protein>
<evidence type="ECO:0000256" key="11">
    <source>
        <dbReference type="ARBA" id="ARBA00075163"/>
    </source>
</evidence>
<dbReference type="Pfam" id="PF13439">
    <property type="entry name" value="Glyco_transf_4"/>
    <property type="match status" value="1"/>
</dbReference>
<evidence type="ECO:0000256" key="6">
    <source>
        <dbReference type="ARBA" id="ARBA00023098"/>
    </source>
</evidence>
<sequence>MTKTLVVTNDFPPRPGGIQAFVHGLAVRRPPGSVVVYAPAWKGAAAFDAVQPFDVVRHPGSLMLPEPGVLRRASALLRAERCDSVLFGAAAPLGLLAPALRRRGAGRIVGITHGHEAGWAALPVARSLLRRIGDDVDALTYLGEYTRSRMARALSPAGAARMARLAPGVDETLFRAGAGGAEIRARHGLTDRPVAVCVSRLVPRKGQDALIRAWPRVLADVPDAALLLVGGGPYRAELERLAASEGVAGSVVFTGSVPWEELPAHYDAGDVFAMPCRTRRRGLDVEGLGIVYLEASATGLPVVAGDSGGAPDAVLDGETGVVVPGRSVPRIAAAVAGLLADPGRARAMGRAGRAWVEREWRWEVQAGRLDALLHG</sequence>
<dbReference type="RefSeq" id="WP_151593721.1">
    <property type="nucleotide sequence ID" value="NZ_WBMS02000008.1"/>
</dbReference>
<keyword evidence="6" id="KW-0443">Lipid metabolism</keyword>
<dbReference type="InterPro" id="IPR050194">
    <property type="entry name" value="Glycosyltransferase_grp1"/>
</dbReference>
<keyword evidence="3" id="KW-0444">Lipid biosynthesis</keyword>
<keyword evidence="5" id="KW-0808">Transferase</keyword>
<dbReference type="GO" id="GO:0043750">
    <property type="term" value="F:phosphatidylinositol alpha-mannosyltransferase activity"/>
    <property type="evidence" value="ECO:0007669"/>
    <property type="project" value="UniProtKB-ARBA"/>
</dbReference>
<dbReference type="PANTHER" id="PTHR45947">
    <property type="entry name" value="SULFOQUINOVOSYL TRANSFERASE SQD2"/>
    <property type="match status" value="1"/>
</dbReference>
<evidence type="ECO:0000256" key="14">
    <source>
        <dbReference type="ARBA" id="ARBA00079381"/>
    </source>
</evidence>
<evidence type="ECO:0000256" key="5">
    <source>
        <dbReference type="ARBA" id="ARBA00022679"/>
    </source>
</evidence>
<feature type="domain" description="Glycosyltransferase subfamily 4-like N-terminal" evidence="16">
    <location>
        <begin position="33"/>
        <end position="171"/>
    </location>
</feature>
<comment type="caution">
    <text evidence="17">The sequence shown here is derived from an EMBL/GenBank/DDBJ whole genome shotgun (WGS) entry which is preliminary data.</text>
</comment>
<keyword evidence="18" id="KW-1185">Reference proteome</keyword>
<dbReference type="FunFam" id="3.40.50.2000:FF:000069">
    <property type="entry name" value="Alpha-(1-6)-phosphatidylinositol monomannoside mannosyltransferase"/>
    <property type="match status" value="1"/>
</dbReference>
<evidence type="ECO:0000313" key="18">
    <source>
        <dbReference type="Proteomes" id="UP000462055"/>
    </source>
</evidence>
<comment type="similarity">
    <text evidence="2">Belongs to the glycosyltransferase group 1 family. Glycosyltransferase 4 subfamily.</text>
</comment>
<dbReference type="SUPFAM" id="SSF53756">
    <property type="entry name" value="UDP-Glycosyltransferase/glycogen phosphorylase"/>
    <property type="match status" value="1"/>
</dbReference>
<dbReference type="CDD" id="cd03801">
    <property type="entry name" value="GT4_PimA-like"/>
    <property type="match status" value="1"/>
</dbReference>
<evidence type="ECO:0000256" key="9">
    <source>
        <dbReference type="ARBA" id="ARBA00060651"/>
    </source>
</evidence>
<comment type="pathway">
    <text evidence="9">Phospholipid metabolism; phosphatidylinositol metabolism.</text>
</comment>
<dbReference type="InterPro" id="IPR001296">
    <property type="entry name" value="Glyco_trans_1"/>
</dbReference>
<dbReference type="AlphaFoldDB" id="A0A6I4M881"/>
<evidence type="ECO:0000256" key="3">
    <source>
        <dbReference type="ARBA" id="ARBA00022516"/>
    </source>
</evidence>
<dbReference type="GO" id="GO:0009247">
    <property type="term" value="P:glycolipid biosynthetic process"/>
    <property type="evidence" value="ECO:0007669"/>
    <property type="project" value="UniProtKB-ARBA"/>
</dbReference>
<reference evidence="17" key="1">
    <citation type="submission" date="2019-12" db="EMBL/GenBank/DDBJ databases">
        <title>Actinomadura physcomitrii sp. nov., a novel actinomycete isolated from moss [Physcomitrium sphaericum (Ludw) Fuernr].</title>
        <authorList>
            <person name="Zhuang X."/>
        </authorList>
    </citation>
    <scope>NUCLEOTIDE SEQUENCE [LARGE SCALE GENOMIC DNA]</scope>
    <source>
        <strain evidence="17">LD22</strain>
    </source>
</reference>
<evidence type="ECO:0000256" key="1">
    <source>
        <dbReference type="ARBA" id="ARBA00005189"/>
    </source>
</evidence>
<evidence type="ECO:0000259" key="15">
    <source>
        <dbReference type="Pfam" id="PF00534"/>
    </source>
</evidence>
<gene>
    <name evidence="17" type="ORF">F8568_012675</name>
</gene>
<feature type="domain" description="Glycosyl transferase family 1" evidence="15">
    <location>
        <begin position="182"/>
        <end position="355"/>
    </location>
</feature>
<name>A0A6I4M881_9ACTN</name>
<evidence type="ECO:0000256" key="13">
    <source>
        <dbReference type="ARBA" id="ARBA00077842"/>
    </source>
</evidence>
<evidence type="ECO:0000313" key="17">
    <source>
        <dbReference type="EMBL" id="MWA01220.1"/>
    </source>
</evidence>
<dbReference type="PANTHER" id="PTHR45947:SF3">
    <property type="entry name" value="SULFOQUINOVOSYL TRANSFERASE SQD2"/>
    <property type="match status" value="1"/>
</dbReference>
<evidence type="ECO:0000259" key="16">
    <source>
        <dbReference type="Pfam" id="PF13439"/>
    </source>
</evidence>
<dbReference type="InterPro" id="IPR028098">
    <property type="entry name" value="Glyco_trans_4-like_N"/>
</dbReference>
<evidence type="ECO:0000256" key="8">
    <source>
        <dbReference type="ARBA" id="ARBA00052876"/>
    </source>
</evidence>
<dbReference type="FunFam" id="3.40.50.2000:FF:000115">
    <property type="entry name" value="Alpha-(1-6)-phosphatidylinositol monomannoside mannosyltransferase"/>
    <property type="match status" value="1"/>
</dbReference>
<dbReference type="EC" id="2.4.1.346" evidence="10"/>
<comment type="pathway">
    <text evidence="1">Lipid metabolism.</text>
</comment>
<comment type="catalytic activity">
    <reaction evidence="7">
        <text>a 1,2-diacyl-sn-glycero-3-phospho-[alpha-D-6-acyl-mannopyranosyl-(1&lt;-&gt;6)-D-myo-inositol] + GDP-alpha-D-mannose = a 2-O-(alpha-D-mannosyl)-6-O-(6-O-acyl-alpha-D-mannosyl)-1-phosphatidyl-1D-myo-inositol + GDP + H(+)</text>
        <dbReference type="Rhea" id="RHEA:52444"/>
        <dbReference type="ChEBI" id="CHEBI:15378"/>
        <dbReference type="ChEBI" id="CHEBI:57527"/>
        <dbReference type="ChEBI" id="CHEBI:58189"/>
        <dbReference type="ChEBI" id="CHEBI:88053"/>
        <dbReference type="ChEBI" id="CHEBI:136625"/>
        <dbReference type="EC" id="2.4.1.346"/>
    </reaction>
</comment>
<accession>A0A6I4M881</accession>
<evidence type="ECO:0000256" key="7">
    <source>
        <dbReference type="ARBA" id="ARBA00051960"/>
    </source>
</evidence>
<dbReference type="Pfam" id="PF00534">
    <property type="entry name" value="Glycos_transf_1"/>
    <property type="match status" value="1"/>
</dbReference>
<dbReference type="EMBL" id="WBMS02000008">
    <property type="protein sequence ID" value="MWA01220.1"/>
    <property type="molecule type" value="Genomic_DNA"/>
</dbReference>